<sequence length="313" mass="34430">MTISPQYANIPKAQHNTPMSPNSYASHPYATQSYTHIPDQQRGIEQPQQYTSYTEPPRSPPNSPGPLPVKVNLEAPTRSETLPIAPDENPLQSPKSPYFPPPTRATTSHAPQPDDLGAYHQPGQTTHPNQEIKGGGWSNGLCEFSNFGICCLGLLCPCILYGRTQHRLSMKSRKEDPTNMLGYETCNGSCTAMGLLCGCQCKSKFHSNVKSVPSLNEIRDVATEQFRKSNILKPSIGLLATVQHTRTRKTYGIQGSIASDCVRATCCTCCTLIQDEKEIQKREEYRSRAATERGATLLSPYTTPGPMSYGPPR</sequence>
<evidence type="ECO:0008006" key="3">
    <source>
        <dbReference type="Google" id="ProtNLM"/>
    </source>
</evidence>
<feature type="compositionally biased region" description="Pro residues" evidence="1">
    <location>
        <begin position="57"/>
        <end position="67"/>
    </location>
</feature>
<feature type="compositionally biased region" description="Polar residues" evidence="1">
    <location>
        <begin position="14"/>
        <end position="35"/>
    </location>
</feature>
<dbReference type="Pfam" id="PF04749">
    <property type="entry name" value="PLAC8"/>
    <property type="match status" value="1"/>
</dbReference>
<feature type="region of interest" description="Disordered" evidence="1">
    <location>
        <begin position="1"/>
        <end position="132"/>
    </location>
</feature>
<dbReference type="InterPro" id="IPR006461">
    <property type="entry name" value="PLAC_motif_containing"/>
</dbReference>
<reference evidence="2" key="1">
    <citation type="journal article" date="2014" name="Genome Announc.">
        <title>Complete sequencing and chromosome-scale genome assembly of the industrial progenitor strain P2niaD18 from the penicillin producer Penicillium chrysogenum.</title>
        <authorList>
            <person name="Specht T."/>
            <person name="Dahlmann T.A."/>
            <person name="Zadra I."/>
            <person name="Kurnsteiner H."/>
            <person name="Kuck U."/>
        </authorList>
    </citation>
    <scope>NUCLEOTIDE SEQUENCE [LARGE SCALE GENOMIC DNA]</scope>
    <source>
        <strain evidence="2">P2niaD18</strain>
    </source>
</reference>
<protein>
    <recommendedName>
        <fullName evidence="3">Protein PLANT CADMIUM RESISTANCE</fullName>
    </recommendedName>
</protein>
<dbReference type="NCBIfam" id="TIGR01571">
    <property type="entry name" value="A_thal_Cys_rich"/>
    <property type="match status" value="1"/>
</dbReference>
<proteinExistence type="predicted"/>
<evidence type="ECO:0000256" key="1">
    <source>
        <dbReference type="SAM" id="MobiDB-lite"/>
    </source>
</evidence>
<dbReference type="PANTHER" id="PTHR15907">
    <property type="entry name" value="DUF614 FAMILY PROTEIN-RELATED"/>
    <property type="match status" value="1"/>
</dbReference>
<dbReference type="Proteomes" id="UP000076449">
    <property type="component" value="Chromosome II"/>
</dbReference>
<name>A0A167TR07_PENCH</name>
<evidence type="ECO:0000313" key="2">
    <source>
        <dbReference type="EMBL" id="KZN88529.1"/>
    </source>
</evidence>
<feature type="region of interest" description="Disordered" evidence="1">
    <location>
        <begin position="284"/>
        <end position="313"/>
    </location>
</feature>
<dbReference type="EMBL" id="CM002799">
    <property type="protein sequence ID" value="KZN88529.1"/>
    <property type="molecule type" value="Genomic_DNA"/>
</dbReference>
<organism evidence="2">
    <name type="scientific">Penicillium chrysogenum</name>
    <name type="common">Penicillium notatum</name>
    <dbReference type="NCBI Taxonomy" id="5076"/>
    <lineage>
        <taxon>Eukaryota</taxon>
        <taxon>Fungi</taxon>
        <taxon>Dikarya</taxon>
        <taxon>Ascomycota</taxon>
        <taxon>Pezizomycotina</taxon>
        <taxon>Eurotiomycetes</taxon>
        <taxon>Eurotiomycetidae</taxon>
        <taxon>Eurotiales</taxon>
        <taxon>Aspergillaceae</taxon>
        <taxon>Penicillium</taxon>
        <taxon>Penicillium chrysogenum species complex</taxon>
    </lineage>
</organism>
<dbReference type="AlphaFoldDB" id="A0A167TR07"/>
<gene>
    <name evidence="2" type="ORF">EN45_071040</name>
</gene>
<accession>A0A167TR07</accession>